<protein>
    <submittedName>
        <fullName evidence="1">Uncharacterized protein</fullName>
    </submittedName>
</protein>
<dbReference type="Proteomes" id="UP000007331">
    <property type="component" value="Segment"/>
</dbReference>
<dbReference type="EMBL" id="JX415536">
    <property type="protein sequence ID" value="AFR52144.1"/>
    <property type="molecule type" value="Genomic_DNA"/>
</dbReference>
<reference evidence="1 2" key="1">
    <citation type="journal article" date="2012" name="J. Virol.">
        <title>Complete Genome Sequence of the Bacteriophages ECBP1 and ECBP2 Isolated from Two Different Escherichia coli Strains.</title>
        <authorList>
            <person name="Nho S.W."/>
            <person name="Ha M.A."/>
            <person name="Kim K.S."/>
            <person name="Kim T.H."/>
            <person name="Jang H.B."/>
            <person name="Cha I.S."/>
            <person name="Park S.B."/>
            <person name="Kim Y.K."/>
            <person name="Jung T.S."/>
        </authorList>
    </citation>
    <scope>NUCLEOTIDE SEQUENCE [LARGE SCALE GENOMIC DNA]</scope>
</reference>
<evidence type="ECO:0000313" key="2">
    <source>
        <dbReference type="Proteomes" id="UP000007331"/>
    </source>
</evidence>
<dbReference type="RefSeq" id="YP_006908962.1">
    <property type="nucleotide sequence ID" value="NC_018859.1"/>
</dbReference>
<organism evidence="1 2">
    <name type="scientific">Escherichia phage ECBP2</name>
    <dbReference type="NCBI Taxonomy" id="1604355"/>
    <lineage>
        <taxon>Viruses</taxon>
        <taxon>Duplodnaviria</taxon>
        <taxon>Heunggongvirae</taxon>
        <taxon>Uroviricota</taxon>
        <taxon>Caudoviricetes</taxon>
        <taxon>Mktvariviridae</taxon>
        <taxon>Gordonclarkvirinae</taxon>
        <taxon>Suseptimavirus</taxon>
        <taxon>Suseptimavirus ECBP2</taxon>
    </lineage>
</organism>
<name>J9STE2_9CAUD</name>
<sequence length="79" mass="9050">MKMNFEIIPKPKQNKLTFGDLSNGDIFKFQNPDGDTFFWMKVSSQYSSAMQLNNTSDILKVSADAEVSKYEYKIAIESK</sequence>
<dbReference type="KEGG" id="vg:13828254"/>
<dbReference type="GeneID" id="13828254"/>
<dbReference type="OrthoDB" id="40909at10239"/>
<evidence type="ECO:0000313" key="1">
    <source>
        <dbReference type="EMBL" id="AFR52144.1"/>
    </source>
</evidence>
<proteinExistence type="predicted"/>
<gene>
    <name evidence="1" type="ORF">ECBP2_0111</name>
</gene>
<keyword evidence="2" id="KW-1185">Reference proteome</keyword>
<accession>J9STE2</accession>